<gene>
    <name evidence="4" type="primary">LOC104914398</name>
</gene>
<protein>
    <submittedName>
        <fullName evidence="4">Uncharacterized protein</fullName>
    </submittedName>
</protein>
<dbReference type="GeneTree" id="ENSGT00390000000118"/>
<feature type="compositionally biased region" description="Polar residues" evidence="3">
    <location>
        <begin position="13"/>
        <end position="22"/>
    </location>
</feature>
<name>A0A803YLQ0_MELGA</name>
<dbReference type="InParanoid" id="A0A803YLQ0"/>
<feature type="region of interest" description="Disordered" evidence="3">
    <location>
        <begin position="1"/>
        <end position="36"/>
    </location>
</feature>
<keyword evidence="2" id="KW-0539">Nucleus</keyword>
<reference evidence="4 5" key="1">
    <citation type="journal article" date="2010" name="PLoS Biol.">
        <title>Multi-platform next-generation sequencing of the domestic turkey (Meleagris gallopavo): genome assembly and analysis.</title>
        <authorList>
            <person name="Dalloul R.A."/>
            <person name="Long J.A."/>
            <person name="Zimin A.V."/>
            <person name="Aslam L."/>
            <person name="Beal K."/>
            <person name="Blomberg L.A."/>
            <person name="Bouffard P."/>
            <person name="Burt D.W."/>
            <person name="Crasta O."/>
            <person name="Crooijmans R.P."/>
            <person name="Cooper K."/>
            <person name="Coulombe R.A."/>
            <person name="De S."/>
            <person name="Delany M.E."/>
            <person name="Dodgson J.B."/>
            <person name="Dong J.J."/>
            <person name="Evans C."/>
            <person name="Frederickson K.M."/>
            <person name="Flicek P."/>
            <person name="Florea L."/>
            <person name="Folkerts O."/>
            <person name="Groenen M.A."/>
            <person name="Harkins T.T."/>
            <person name="Herrero J."/>
            <person name="Hoffmann S."/>
            <person name="Megens H.J."/>
            <person name="Jiang A."/>
            <person name="de Jong P."/>
            <person name="Kaiser P."/>
            <person name="Kim H."/>
            <person name="Kim K.W."/>
            <person name="Kim S."/>
            <person name="Langenberger D."/>
            <person name="Lee M.K."/>
            <person name="Lee T."/>
            <person name="Mane S."/>
            <person name="Marcais G."/>
            <person name="Marz M."/>
            <person name="McElroy A.P."/>
            <person name="Modise T."/>
            <person name="Nefedov M."/>
            <person name="Notredame C."/>
            <person name="Paton I.R."/>
            <person name="Payne W.S."/>
            <person name="Pertea G."/>
            <person name="Prickett D."/>
            <person name="Puiu D."/>
            <person name="Qioa D."/>
            <person name="Raineri E."/>
            <person name="Ruffier M."/>
            <person name="Salzberg S.L."/>
            <person name="Schatz M.C."/>
            <person name="Scheuring C."/>
            <person name="Schmidt C.J."/>
            <person name="Schroeder S."/>
            <person name="Searle S.M."/>
            <person name="Smith E.J."/>
            <person name="Smith J."/>
            <person name="Sonstegard T.S."/>
            <person name="Stadler P.F."/>
            <person name="Tafer H."/>
            <person name="Tu Z.J."/>
            <person name="Van Tassell C.P."/>
            <person name="Vilella A.J."/>
            <person name="Williams K.P."/>
            <person name="Yorke J.A."/>
            <person name="Zhang L."/>
            <person name="Zhang H.B."/>
            <person name="Zhang X."/>
            <person name="Zhang Y."/>
            <person name="Reed K.M."/>
        </authorList>
    </citation>
    <scope>NUCLEOTIDE SEQUENCE [LARGE SCALE GENOMIC DNA]</scope>
</reference>
<dbReference type="AlphaFoldDB" id="A0A803YLQ0"/>
<evidence type="ECO:0000313" key="5">
    <source>
        <dbReference type="Proteomes" id="UP000001645"/>
    </source>
</evidence>
<reference evidence="4" key="3">
    <citation type="submission" date="2025-09" db="UniProtKB">
        <authorList>
            <consortium name="Ensembl"/>
        </authorList>
    </citation>
    <scope>IDENTIFICATION</scope>
</reference>
<dbReference type="PANTHER" id="PTHR46527">
    <property type="entry name" value="NUCLEOPORIN-LIKE PROTEIN 2"/>
    <property type="match status" value="1"/>
</dbReference>
<dbReference type="Proteomes" id="UP000001645">
    <property type="component" value="Chromosome 27"/>
</dbReference>
<dbReference type="GO" id="GO:0005634">
    <property type="term" value="C:nucleus"/>
    <property type="evidence" value="ECO:0007669"/>
    <property type="project" value="UniProtKB-SubCell"/>
</dbReference>
<dbReference type="Ensembl" id="ENSMGAT00000031274.1">
    <property type="protein sequence ID" value="ENSMGAP00000032698.1"/>
    <property type="gene ID" value="ENSMGAG00000022801.1"/>
</dbReference>
<feature type="compositionally biased region" description="Gly residues" evidence="3">
    <location>
        <begin position="297"/>
        <end position="308"/>
    </location>
</feature>
<evidence type="ECO:0000313" key="4">
    <source>
        <dbReference type="Ensembl" id="ENSMGAP00000032698.1"/>
    </source>
</evidence>
<dbReference type="InterPro" id="IPR051767">
    <property type="entry name" value="Nucleoporin_NUP42"/>
</dbReference>
<keyword evidence="5" id="KW-1185">Reference proteome</keyword>
<evidence type="ECO:0000256" key="1">
    <source>
        <dbReference type="ARBA" id="ARBA00004123"/>
    </source>
</evidence>
<accession>A0A803YLQ0</accession>
<proteinExistence type="predicted"/>
<feature type="region of interest" description="Disordered" evidence="3">
    <location>
        <begin position="267"/>
        <end position="384"/>
    </location>
</feature>
<comment type="subcellular location">
    <subcellularLocation>
        <location evidence="1">Nucleus</location>
    </subcellularLocation>
</comment>
<feature type="compositionally biased region" description="Gly residues" evidence="3">
    <location>
        <begin position="81"/>
        <end position="94"/>
    </location>
</feature>
<dbReference type="PANTHER" id="PTHR46527:SF1">
    <property type="entry name" value="NUCLEOPORIN NUP42"/>
    <property type="match status" value="1"/>
</dbReference>
<reference evidence="4" key="2">
    <citation type="submission" date="2025-08" db="UniProtKB">
        <authorList>
            <consortium name="Ensembl"/>
        </authorList>
    </citation>
    <scope>IDENTIFICATION</scope>
</reference>
<evidence type="ECO:0000256" key="2">
    <source>
        <dbReference type="ARBA" id="ARBA00023242"/>
    </source>
</evidence>
<feature type="compositionally biased region" description="Low complexity" evidence="3">
    <location>
        <begin position="309"/>
        <end position="353"/>
    </location>
</feature>
<evidence type="ECO:0000256" key="3">
    <source>
        <dbReference type="SAM" id="MobiDB-lite"/>
    </source>
</evidence>
<sequence>MEGAVGGLGDATQIDTNLSQPPVIQHTRGEGGGRVPRARRAINLLRPDLFLCKGGAAGGRGAPTAVVQPPVCAKSKSSGSRDGGGLSGASGSGPAGKKSAVSSQKAPSALSSAAPGDGQRDGQQRLLDCAAKDMATSESSGQWVFSCYSPVAGKPSASGFREISPEEGRLEYYNCRAKESTGYYTNTVGHYVQQWRNKLQELKALNASGKASMPSQRKNAVTQALPSLGLGGQQAPSAGFPSKQNPASHLGALRLWGALLLPPALRVSSSHSDPHPAGTGDSSAPSVAPFSLSASGTTGGCGTSGLPGPGSSAAANSPNTAPLTGAGTAKAATGTSHSSASSASAAQTAGASGHDATSAPPAFPHGIRPGQLCSPRGESTAEELEQFKAKKFTPGKVPQKPPLADLLHGLPCNLM</sequence>
<organism evidence="4 5">
    <name type="scientific">Meleagris gallopavo</name>
    <name type="common">Wild turkey</name>
    <dbReference type="NCBI Taxonomy" id="9103"/>
    <lineage>
        <taxon>Eukaryota</taxon>
        <taxon>Metazoa</taxon>
        <taxon>Chordata</taxon>
        <taxon>Craniata</taxon>
        <taxon>Vertebrata</taxon>
        <taxon>Euteleostomi</taxon>
        <taxon>Archelosauria</taxon>
        <taxon>Archosauria</taxon>
        <taxon>Dinosauria</taxon>
        <taxon>Saurischia</taxon>
        <taxon>Theropoda</taxon>
        <taxon>Coelurosauria</taxon>
        <taxon>Aves</taxon>
        <taxon>Neognathae</taxon>
        <taxon>Galloanserae</taxon>
        <taxon>Galliformes</taxon>
        <taxon>Phasianidae</taxon>
        <taxon>Meleagridinae</taxon>
        <taxon>Meleagris</taxon>
    </lineage>
</organism>
<feature type="region of interest" description="Disordered" evidence="3">
    <location>
        <begin position="71"/>
        <end position="122"/>
    </location>
</feature>